<proteinExistence type="predicted"/>
<protein>
    <submittedName>
        <fullName evidence="1">Uncharacterized protein</fullName>
    </submittedName>
</protein>
<comment type="caution">
    <text evidence="1">The sequence shown here is derived from an EMBL/GenBank/DDBJ whole genome shotgun (WGS) entry which is preliminary data.</text>
</comment>
<evidence type="ECO:0000313" key="1">
    <source>
        <dbReference type="EMBL" id="GAA5041339.1"/>
    </source>
</evidence>
<reference evidence="2" key="1">
    <citation type="journal article" date="2019" name="Int. J. Syst. Evol. Microbiol.">
        <title>The Global Catalogue of Microorganisms (GCM) 10K type strain sequencing project: providing services to taxonomists for standard genome sequencing and annotation.</title>
        <authorList>
            <consortium name="The Broad Institute Genomics Platform"/>
            <consortium name="The Broad Institute Genome Sequencing Center for Infectious Disease"/>
            <person name="Wu L."/>
            <person name="Ma J."/>
        </authorList>
    </citation>
    <scope>NUCLEOTIDE SEQUENCE [LARGE SCALE GENOMIC DNA]</scope>
    <source>
        <strain evidence="2">JCM 18410</strain>
    </source>
</reference>
<sequence length="151" mass="16608">MRWRLEETLRSAAGDHAGQPQQSERDEDYGLAASYTPGVSDTSHLFHVSSVLNRQSIAQHGLDWTRMGAARGIAGSRRPEVEGIFVCRGEEDAEFFLQINNTGGPADLWSVDGIDEGLLRDNGNGFVYLPSRIPAARVRLVRSDVPPQQGF</sequence>
<gene>
    <name evidence="1" type="ORF">GCM10023336_01350</name>
</gene>
<name>A0ABP9JRD1_9ACTN</name>
<dbReference type="EMBL" id="BAABKC010000002">
    <property type="protein sequence ID" value="GAA5041339.1"/>
    <property type="molecule type" value="Genomic_DNA"/>
</dbReference>
<evidence type="ECO:0000313" key="2">
    <source>
        <dbReference type="Proteomes" id="UP001500124"/>
    </source>
</evidence>
<dbReference type="Proteomes" id="UP001500124">
    <property type="component" value="Unassembled WGS sequence"/>
</dbReference>
<keyword evidence="2" id="KW-1185">Reference proteome</keyword>
<accession>A0ABP9JRD1</accession>
<organism evidence="1 2">
    <name type="scientific">Streptomyces similanensis</name>
    <dbReference type="NCBI Taxonomy" id="1274988"/>
    <lineage>
        <taxon>Bacteria</taxon>
        <taxon>Bacillati</taxon>
        <taxon>Actinomycetota</taxon>
        <taxon>Actinomycetes</taxon>
        <taxon>Kitasatosporales</taxon>
        <taxon>Streptomycetaceae</taxon>
        <taxon>Streptomyces</taxon>
    </lineage>
</organism>